<proteinExistence type="inferred from homology"/>
<feature type="domain" description="Sulfatase N-terminal" evidence="5">
    <location>
        <begin position="17"/>
        <end position="431"/>
    </location>
</feature>
<gene>
    <name evidence="6" type="ORF">METZ01_LOCUS60050</name>
</gene>
<evidence type="ECO:0000256" key="3">
    <source>
        <dbReference type="ARBA" id="ARBA00022801"/>
    </source>
</evidence>
<reference evidence="6" key="1">
    <citation type="submission" date="2018-05" db="EMBL/GenBank/DDBJ databases">
        <authorList>
            <person name="Lanie J.A."/>
            <person name="Ng W.-L."/>
            <person name="Kazmierczak K.M."/>
            <person name="Andrzejewski T.M."/>
            <person name="Davidsen T.M."/>
            <person name="Wayne K.J."/>
            <person name="Tettelin H."/>
            <person name="Glass J.I."/>
            <person name="Rusch D."/>
            <person name="Podicherti R."/>
            <person name="Tsui H.-C.T."/>
            <person name="Winkler M.E."/>
        </authorList>
    </citation>
    <scope>NUCLEOTIDE SEQUENCE</scope>
</reference>
<keyword evidence="2" id="KW-0479">Metal-binding</keyword>
<dbReference type="PROSITE" id="PS00149">
    <property type="entry name" value="SULFATASE_2"/>
    <property type="match status" value="1"/>
</dbReference>
<comment type="similarity">
    <text evidence="1">Belongs to the sulfatase family.</text>
</comment>
<evidence type="ECO:0000259" key="5">
    <source>
        <dbReference type="Pfam" id="PF00884"/>
    </source>
</evidence>
<protein>
    <recommendedName>
        <fullName evidence="5">Sulfatase N-terminal domain-containing protein</fullName>
    </recommendedName>
</protein>
<organism evidence="6">
    <name type="scientific">marine metagenome</name>
    <dbReference type="NCBI Taxonomy" id="408172"/>
    <lineage>
        <taxon>unclassified sequences</taxon>
        <taxon>metagenomes</taxon>
        <taxon>ecological metagenomes</taxon>
    </lineage>
</organism>
<keyword evidence="4" id="KW-0106">Calcium</keyword>
<dbReference type="PANTHER" id="PTHR42693">
    <property type="entry name" value="ARYLSULFATASE FAMILY MEMBER"/>
    <property type="match status" value="1"/>
</dbReference>
<dbReference type="GO" id="GO:0004065">
    <property type="term" value="F:arylsulfatase activity"/>
    <property type="evidence" value="ECO:0007669"/>
    <property type="project" value="TreeGrafter"/>
</dbReference>
<dbReference type="AlphaFoldDB" id="A0A381ST88"/>
<evidence type="ECO:0000313" key="6">
    <source>
        <dbReference type="EMBL" id="SVA07196.1"/>
    </source>
</evidence>
<dbReference type="Gene3D" id="3.40.720.10">
    <property type="entry name" value="Alkaline Phosphatase, subunit A"/>
    <property type="match status" value="1"/>
</dbReference>
<dbReference type="PANTHER" id="PTHR42693:SF33">
    <property type="entry name" value="ARYLSULFATASE"/>
    <property type="match status" value="1"/>
</dbReference>
<evidence type="ECO:0000256" key="2">
    <source>
        <dbReference type="ARBA" id="ARBA00022723"/>
    </source>
</evidence>
<sequence length="563" mass="63410">MTRPSVGENGEDAAKKPNIIIIMVDDLGYSDLGCYGGEINTPNIDSLGYSGLRFTQMYNGARCCPSRAALLTGLHPHQAGIGQMTADLGTPAYQGYLREGCVTIAEVLKDAGYRTLLSGKWHVSGSWDNRERSNWVLGDKKHPLPKQRGFDRSFGLLNAADSYWNPKSLILEDVLIDVETTDFHMTDAITDHAVNQITESLELGSPFFQYVAFTAPHWPLHAWEDDIVKYEGKYMAGYDAIRTARHEEQKGLGVVDDKWEISPRDSDSPDWDDVQDKEYEDIRMATYSAMVEQVDRGVGRIIDTLKKNGEFDNTVIMFLSDNGGCAELFQEDTDWPDASQWESSTTLEGEPVRVGDIPGLRPGPDTTFQAVELPWANVSDTPFRLFKRWIHEGGISTPFIVHWPDQVDKSEILHNPMHIVDISATCYEIAGAEYPSQHHDAEITPLEGESFLPAFRGGNWNREQPITVEHEGNRGIRLGDWKLVAEWDKPWELYNISDDRTEQNNLIDGEMDRAKALEKAYVAWAERAEVLPWPVDPRVLAKRLKGDHAHISQHRAPLSGEMK</sequence>
<dbReference type="InterPro" id="IPR050738">
    <property type="entry name" value="Sulfatase"/>
</dbReference>
<evidence type="ECO:0000256" key="4">
    <source>
        <dbReference type="ARBA" id="ARBA00022837"/>
    </source>
</evidence>
<dbReference type="SUPFAM" id="SSF53649">
    <property type="entry name" value="Alkaline phosphatase-like"/>
    <property type="match status" value="1"/>
</dbReference>
<accession>A0A381ST88</accession>
<name>A0A381ST88_9ZZZZ</name>
<dbReference type="CDD" id="cd16025">
    <property type="entry name" value="PAS_like"/>
    <property type="match status" value="1"/>
</dbReference>
<keyword evidence="3" id="KW-0378">Hydrolase</keyword>
<dbReference type="Gene3D" id="3.30.1120.10">
    <property type="match status" value="1"/>
</dbReference>
<dbReference type="FunFam" id="3.40.720.10:FF:000047">
    <property type="entry name" value="Arylsulfatase"/>
    <property type="match status" value="1"/>
</dbReference>
<dbReference type="GO" id="GO:0046872">
    <property type="term" value="F:metal ion binding"/>
    <property type="evidence" value="ECO:0007669"/>
    <property type="project" value="UniProtKB-KW"/>
</dbReference>
<dbReference type="InterPro" id="IPR017850">
    <property type="entry name" value="Alkaline_phosphatase_core_sf"/>
</dbReference>
<evidence type="ECO:0000256" key="1">
    <source>
        <dbReference type="ARBA" id="ARBA00008779"/>
    </source>
</evidence>
<dbReference type="InterPro" id="IPR024607">
    <property type="entry name" value="Sulfatase_CS"/>
</dbReference>
<dbReference type="Pfam" id="PF00884">
    <property type="entry name" value="Sulfatase"/>
    <property type="match status" value="1"/>
</dbReference>
<dbReference type="InterPro" id="IPR000917">
    <property type="entry name" value="Sulfatase_N"/>
</dbReference>
<dbReference type="EMBL" id="UINC01003537">
    <property type="protein sequence ID" value="SVA07196.1"/>
    <property type="molecule type" value="Genomic_DNA"/>
</dbReference>